<feature type="non-terminal residue" evidence="2">
    <location>
        <position position="1"/>
    </location>
</feature>
<protein>
    <recommendedName>
        <fullName evidence="1">Antitoxin Xre/MbcA/ParS-like toxin-binding domain-containing protein</fullName>
    </recommendedName>
</protein>
<comment type="caution">
    <text evidence="2">The sequence shown here is derived from an EMBL/GenBank/DDBJ whole genome shotgun (WGS) entry which is preliminary data.</text>
</comment>
<gene>
    <name evidence="2" type="ORF">S01H4_13580</name>
</gene>
<dbReference type="AlphaFoldDB" id="X0Z691"/>
<evidence type="ECO:0000313" key="2">
    <source>
        <dbReference type="EMBL" id="GAG55898.1"/>
    </source>
</evidence>
<evidence type="ECO:0000259" key="1">
    <source>
        <dbReference type="Pfam" id="PF09722"/>
    </source>
</evidence>
<dbReference type="InterPro" id="IPR024467">
    <property type="entry name" value="Xre/MbcA/ParS-like_toxin-bd"/>
</dbReference>
<sequence>YVTVVLNEPNIISGTGKTFRMPKASNWYIDDKVNIMPIANEPISNSTIHYCNSARYNILDELKSNKKSDEILERFMSISGMPNKVLAEEVFEISPKTLATYRKSEKDLPIRLNEQILKLEELYKKGIELFENSERFNKWLKTESYGLGNEKPIKLINSITGIDLIFEELVRIEFGATA</sequence>
<reference evidence="2" key="1">
    <citation type="journal article" date="2014" name="Front. Microbiol.">
        <title>High frequency of phylogenetically diverse reductive dehalogenase-homologous genes in deep subseafloor sedimentary metagenomes.</title>
        <authorList>
            <person name="Kawai M."/>
            <person name="Futagami T."/>
            <person name="Toyoda A."/>
            <person name="Takaki Y."/>
            <person name="Nishi S."/>
            <person name="Hori S."/>
            <person name="Arai W."/>
            <person name="Tsubouchi T."/>
            <person name="Morono Y."/>
            <person name="Uchiyama I."/>
            <person name="Ito T."/>
            <person name="Fujiyama A."/>
            <person name="Inagaki F."/>
            <person name="Takami H."/>
        </authorList>
    </citation>
    <scope>NUCLEOTIDE SEQUENCE</scope>
    <source>
        <strain evidence="2">Expedition CK06-06</strain>
    </source>
</reference>
<accession>X0Z691</accession>
<feature type="domain" description="Antitoxin Xre/MbcA/ParS-like toxin-binding" evidence="1">
    <location>
        <begin position="127"/>
        <end position="175"/>
    </location>
</feature>
<name>X0Z691_9ZZZZ</name>
<proteinExistence type="predicted"/>
<dbReference type="Pfam" id="PF09722">
    <property type="entry name" value="Xre_MbcA_ParS_C"/>
    <property type="match status" value="1"/>
</dbReference>
<dbReference type="EMBL" id="BART01005975">
    <property type="protein sequence ID" value="GAG55898.1"/>
    <property type="molecule type" value="Genomic_DNA"/>
</dbReference>
<organism evidence="2">
    <name type="scientific">marine sediment metagenome</name>
    <dbReference type="NCBI Taxonomy" id="412755"/>
    <lineage>
        <taxon>unclassified sequences</taxon>
        <taxon>metagenomes</taxon>
        <taxon>ecological metagenomes</taxon>
    </lineage>
</organism>